<dbReference type="InterPro" id="IPR036013">
    <property type="entry name" value="Band_7/SPFH_dom_sf"/>
</dbReference>
<dbReference type="CDD" id="cd03401">
    <property type="entry name" value="SPFH_prohibitin"/>
    <property type="match status" value="1"/>
</dbReference>
<dbReference type="EMBL" id="MVDD01000003">
    <property type="protein sequence ID" value="PKQ64300.1"/>
    <property type="molecule type" value="Genomic_DNA"/>
</dbReference>
<gene>
    <name evidence="4" type="ORF">BZG02_05650</name>
</gene>
<dbReference type="InterPro" id="IPR000163">
    <property type="entry name" value="Prohibitin"/>
</dbReference>
<evidence type="ECO:0000313" key="4">
    <source>
        <dbReference type="EMBL" id="PKQ64300.1"/>
    </source>
</evidence>
<evidence type="ECO:0000256" key="1">
    <source>
        <dbReference type="ARBA" id="ARBA00004167"/>
    </source>
</evidence>
<dbReference type="Pfam" id="PF01145">
    <property type="entry name" value="Band_7"/>
    <property type="match status" value="1"/>
</dbReference>
<proteinExistence type="predicted"/>
<comment type="caution">
    <text evidence="4">The sequence shown here is derived from an EMBL/GenBank/DDBJ whole genome shotgun (WGS) entry which is preliminary data.</text>
</comment>
<dbReference type="InterPro" id="IPR001107">
    <property type="entry name" value="Band_7"/>
</dbReference>
<dbReference type="GO" id="GO:0016020">
    <property type="term" value="C:membrane"/>
    <property type="evidence" value="ECO:0007669"/>
    <property type="project" value="UniProtKB-SubCell"/>
</dbReference>
<evidence type="ECO:0000256" key="2">
    <source>
        <dbReference type="SAM" id="Phobius"/>
    </source>
</evidence>
<dbReference type="SMART" id="SM00244">
    <property type="entry name" value="PHB"/>
    <property type="match status" value="1"/>
</dbReference>
<feature type="transmembrane region" description="Helical" evidence="2">
    <location>
        <begin position="6"/>
        <end position="29"/>
    </location>
</feature>
<feature type="domain" description="Band 7" evidence="3">
    <location>
        <begin position="24"/>
        <end position="188"/>
    </location>
</feature>
<reference evidence="4 5" key="1">
    <citation type="journal article" date="2017" name="Front. Microbiol.">
        <title>Labilibaculum manganireducens gen. nov., sp. nov. and Labilibaculum filiforme sp. nov., Novel Bacteroidetes Isolated from Subsurface Sediments of the Baltic Sea.</title>
        <authorList>
            <person name="Vandieken V."/>
            <person name="Marshall I.P."/>
            <person name="Niemann H."/>
            <person name="Engelen B."/>
            <person name="Cypionka H."/>
        </authorList>
    </citation>
    <scope>NUCLEOTIDE SEQUENCE [LARGE SCALE GENOMIC DNA]</scope>
    <source>
        <strain evidence="4 5">59.16B</strain>
    </source>
</reference>
<dbReference type="AlphaFoldDB" id="A0A2N3I1X6"/>
<keyword evidence="2" id="KW-1133">Transmembrane helix</keyword>
<dbReference type="SUPFAM" id="SSF117892">
    <property type="entry name" value="Band 7/SPFH domain"/>
    <property type="match status" value="1"/>
</dbReference>
<protein>
    <submittedName>
        <fullName evidence="4">Peptidase</fullName>
    </submittedName>
</protein>
<dbReference type="OrthoDB" id="9792660at2"/>
<dbReference type="Proteomes" id="UP000233535">
    <property type="component" value="Unassembled WGS sequence"/>
</dbReference>
<accession>A0A2N3I1X6</accession>
<comment type="subcellular location">
    <subcellularLocation>
        <location evidence="1">Membrane</location>
        <topology evidence="1">Single-pass membrane protein</topology>
    </subcellularLocation>
</comment>
<dbReference type="RefSeq" id="WP_101260443.1">
    <property type="nucleotide sequence ID" value="NZ_MVDD01000003.1"/>
</dbReference>
<keyword evidence="2" id="KW-0472">Membrane</keyword>
<evidence type="ECO:0000259" key="3">
    <source>
        <dbReference type="SMART" id="SM00244"/>
    </source>
</evidence>
<name>A0A2N3I1X6_9BACT</name>
<dbReference type="PANTHER" id="PTHR23222:SF0">
    <property type="entry name" value="PROHIBITIN 1"/>
    <property type="match status" value="1"/>
</dbReference>
<keyword evidence="2" id="KW-0812">Transmembrane</keyword>
<organism evidence="4 5">
    <name type="scientific">Labilibaculum filiforme</name>
    <dbReference type="NCBI Taxonomy" id="1940526"/>
    <lineage>
        <taxon>Bacteria</taxon>
        <taxon>Pseudomonadati</taxon>
        <taxon>Bacteroidota</taxon>
        <taxon>Bacteroidia</taxon>
        <taxon>Marinilabiliales</taxon>
        <taxon>Marinifilaceae</taxon>
        <taxon>Labilibaculum</taxon>
    </lineage>
</organism>
<dbReference type="Gene3D" id="3.30.479.30">
    <property type="entry name" value="Band 7 domain"/>
    <property type="match status" value="1"/>
</dbReference>
<dbReference type="PANTHER" id="PTHR23222">
    <property type="entry name" value="PROHIBITIN"/>
    <property type="match status" value="1"/>
</dbReference>
<sequence>MKKQPYFLIVLGILAVILVLSGSSMFVTLEPGERGVIFRKFSGGLDKENVVEPGFHVIAPWNKVFTYIVREQKSEETMDVLDKSGLSLNIDVSVRFNPEYNKIGYLHEVFGKDYINQLVTPEVRSSVRQVAGRYNAEEIYSTKRKEVEDAIIQETSIVLKKNNIQMKALLIRSINLPAKIKTAIESKLQQEQEALAYQFRLDKEKSEAERKRIAADGEAIANKIINSSLTDALLRMRGIEATIKLSESPNSKVVVIGSGKEGMPLILGNN</sequence>
<keyword evidence="5" id="KW-1185">Reference proteome</keyword>
<evidence type="ECO:0000313" key="5">
    <source>
        <dbReference type="Proteomes" id="UP000233535"/>
    </source>
</evidence>